<dbReference type="Proteomes" id="UP000321907">
    <property type="component" value="Unassembled WGS sequence"/>
</dbReference>
<feature type="transmembrane region" description="Helical" evidence="1">
    <location>
        <begin position="66"/>
        <end position="84"/>
    </location>
</feature>
<name>A0A5C7FT00_9BACT</name>
<gene>
    <name evidence="2" type="ORF">FUA23_10590</name>
</gene>
<accession>A0A5C7FT00</accession>
<reference evidence="2 3" key="1">
    <citation type="submission" date="2019-08" db="EMBL/GenBank/DDBJ databases">
        <title>Lewinella sp. strain SSH13 Genome sequencing and assembly.</title>
        <authorList>
            <person name="Kim I."/>
        </authorList>
    </citation>
    <scope>NUCLEOTIDE SEQUENCE [LARGE SCALE GENOMIC DNA]</scope>
    <source>
        <strain evidence="2 3">SSH13</strain>
    </source>
</reference>
<sequence length="166" mass="18860">MKSTKHTDWENRWRETLAEHQSIPTAEDWSGMKHLLETQANEPVEAIVDPNLPKLPESSTRRILKYWPHSLLFLFLLGGIGLGLRKYEVEKATNEVKGESIHFSKGADSRAENPSSNIDTTPVINNIKGPVYRFDTVYQLDAAGNLSREIYTIDTAILYPELRGDH</sequence>
<proteinExistence type="predicted"/>
<evidence type="ECO:0000313" key="3">
    <source>
        <dbReference type="Proteomes" id="UP000321907"/>
    </source>
</evidence>
<protein>
    <submittedName>
        <fullName evidence="2">Uncharacterized protein</fullName>
    </submittedName>
</protein>
<keyword evidence="3" id="KW-1185">Reference proteome</keyword>
<evidence type="ECO:0000313" key="2">
    <source>
        <dbReference type="EMBL" id="TXF89405.1"/>
    </source>
</evidence>
<dbReference type="EMBL" id="VOXD01000014">
    <property type="protein sequence ID" value="TXF89405.1"/>
    <property type="molecule type" value="Genomic_DNA"/>
</dbReference>
<keyword evidence="1" id="KW-0812">Transmembrane</keyword>
<comment type="caution">
    <text evidence="2">The sequence shown here is derived from an EMBL/GenBank/DDBJ whole genome shotgun (WGS) entry which is preliminary data.</text>
</comment>
<keyword evidence="1" id="KW-0472">Membrane</keyword>
<keyword evidence="1" id="KW-1133">Transmembrane helix</keyword>
<dbReference type="RefSeq" id="WP_147930715.1">
    <property type="nucleotide sequence ID" value="NZ_VOXD01000014.1"/>
</dbReference>
<organism evidence="2 3">
    <name type="scientific">Neolewinella aurantiaca</name>
    <dbReference type="NCBI Taxonomy" id="2602767"/>
    <lineage>
        <taxon>Bacteria</taxon>
        <taxon>Pseudomonadati</taxon>
        <taxon>Bacteroidota</taxon>
        <taxon>Saprospiria</taxon>
        <taxon>Saprospirales</taxon>
        <taxon>Lewinellaceae</taxon>
        <taxon>Neolewinella</taxon>
    </lineage>
</organism>
<evidence type="ECO:0000256" key="1">
    <source>
        <dbReference type="SAM" id="Phobius"/>
    </source>
</evidence>
<dbReference type="AlphaFoldDB" id="A0A5C7FT00"/>